<evidence type="ECO:0000259" key="1">
    <source>
        <dbReference type="SMART" id="SM00089"/>
    </source>
</evidence>
<dbReference type="Gene3D" id="2.60.40.10">
    <property type="entry name" value="Immunoglobulins"/>
    <property type="match status" value="1"/>
</dbReference>
<reference evidence="2" key="1">
    <citation type="journal article" date="2014" name="Int. J. Syst. Evol. Microbiol.">
        <title>Complete genome sequence of Corynebacterium casei LMG S-19264T (=DSM 44701T), isolated from a smear-ripened cheese.</title>
        <authorList>
            <consortium name="US DOE Joint Genome Institute (JGI-PGF)"/>
            <person name="Walter F."/>
            <person name="Albersmeier A."/>
            <person name="Kalinowski J."/>
            <person name="Ruckert C."/>
        </authorList>
    </citation>
    <scope>NUCLEOTIDE SEQUENCE</scope>
    <source>
        <strain evidence="2">KCTC 12988</strain>
    </source>
</reference>
<evidence type="ECO:0000313" key="3">
    <source>
        <dbReference type="Proteomes" id="UP000644507"/>
    </source>
</evidence>
<feature type="domain" description="PKD/Chitinase" evidence="1">
    <location>
        <begin position="485"/>
        <end position="570"/>
    </location>
</feature>
<dbReference type="InterPro" id="IPR035986">
    <property type="entry name" value="PKD_dom_sf"/>
</dbReference>
<dbReference type="InterPro" id="IPR022409">
    <property type="entry name" value="PKD/Chitinase_dom"/>
</dbReference>
<dbReference type="CDD" id="cd00146">
    <property type="entry name" value="PKD"/>
    <property type="match status" value="1"/>
</dbReference>
<dbReference type="AlphaFoldDB" id="A0A918TZV8"/>
<organism evidence="2 3">
    <name type="scientific">Roseibacillus persicicus</name>
    <dbReference type="NCBI Taxonomy" id="454148"/>
    <lineage>
        <taxon>Bacteria</taxon>
        <taxon>Pseudomonadati</taxon>
        <taxon>Verrucomicrobiota</taxon>
        <taxon>Verrucomicrobiia</taxon>
        <taxon>Verrucomicrobiales</taxon>
        <taxon>Verrucomicrobiaceae</taxon>
        <taxon>Roseibacillus</taxon>
    </lineage>
</organism>
<accession>A0A918TZV8</accession>
<keyword evidence="3" id="KW-1185">Reference proteome</keyword>
<dbReference type="Proteomes" id="UP000644507">
    <property type="component" value="Unassembled WGS sequence"/>
</dbReference>
<gene>
    <name evidence="2" type="ORF">GCM10007100_38230</name>
</gene>
<name>A0A918TZV8_9BACT</name>
<dbReference type="SMART" id="SM00089">
    <property type="entry name" value="PKD"/>
    <property type="match status" value="1"/>
</dbReference>
<dbReference type="SUPFAM" id="SSF49299">
    <property type="entry name" value="PKD domain"/>
    <property type="match status" value="1"/>
</dbReference>
<dbReference type="EMBL" id="BMXI01000022">
    <property type="protein sequence ID" value="GHC66735.1"/>
    <property type="molecule type" value="Genomic_DNA"/>
</dbReference>
<proteinExistence type="predicted"/>
<dbReference type="RefSeq" id="WP_189574018.1">
    <property type="nucleotide sequence ID" value="NZ_BMXI01000022.1"/>
</dbReference>
<dbReference type="InterPro" id="IPR013783">
    <property type="entry name" value="Ig-like_fold"/>
</dbReference>
<comment type="caution">
    <text evidence="2">The sequence shown here is derived from an EMBL/GenBank/DDBJ whole genome shotgun (WGS) entry which is preliminary data.</text>
</comment>
<dbReference type="Pfam" id="PF22352">
    <property type="entry name" value="K319L-like_PKD"/>
    <property type="match status" value="1"/>
</dbReference>
<protein>
    <recommendedName>
        <fullName evidence="1">PKD/Chitinase domain-containing protein</fullName>
    </recommendedName>
</protein>
<sequence length="696" mass="74553">MIALGRIAIVADGNSPDPDDIGATAVMLGLFKGAGLRDKLVHLSHSCDLDPFRNPGRQVIDATNELRRQNKLHELCGEGIDFFGPFEKLVNYYNCRTSMVGEYNVQAVNDLRNAINASSVEDPLWIIEAGEPDVIGYALQAAIPSRRQHVHVISHHPANDNSGDFFTWQQILDFGVTEHQVGDQNVGLQVLISSGLWDWAENHSSPGIAWIWDQLDYAEKDGVVSFQNNKFDCSDAGMLYWWMTGGPNGGDGNSTPVEMRNLLLREHEDADPARIELLAAWDQWSNGEAPNPTFLAANVTATAAATSEGLSWGVNDERGASNDGSWGSFVGEPAASVGVADQENLSLFNATTGGTLTFTISNNGPQALVLDGFHFDAYAFRPKAARSFRLEVLPGGGLTAGTVFTSADQAITSVAGANNNGAHDDIDLSLTGLADHTLAVGESVSLRLTFTGGEGDGSGGHHLFVDNVAVTHAVLEGAKLAPEVEAGAGASISLPVDEVILTGSASDDGAVASTVWTQESGPAIAMLSDSGSLNPVASGLKEGTYLFRLTAIDDEGNSAFDEVEVVVLPSDFTVWARGQIIPTELDTSENGDPDGDGLNNRVEYLFGLNPMDSRSANPFAEGLSKSAGTFRYTRRNPSLSGTFDYQIWTSENLSQWFQDLTARQEVRIDNDVQEVEVTLTGEGRSEKTLFVRIAVE</sequence>
<evidence type="ECO:0000313" key="2">
    <source>
        <dbReference type="EMBL" id="GHC66735.1"/>
    </source>
</evidence>
<reference evidence="2" key="2">
    <citation type="submission" date="2020-09" db="EMBL/GenBank/DDBJ databases">
        <authorList>
            <person name="Sun Q."/>
            <person name="Kim S."/>
        </authorList>
    </citation>
    <scope>NUCLEOTIDE SEQUENCE</scope>
    <source>
        <strain evidence="2">KCTC 12988</strain>
    </source>
</reference>